<name>A0A0A9G3P4_ARUDO</name>
<protein>
    <submittedName>
        <fullName evidence="1">Uncharacterized protein</fullName>
    </submittedName>
</protein>
<organism evidence="1">
    <name type="scientific">Arundo donax</name>
    <name type="common">Giant reed</name>
    <name type="synonym">Donax arundinaceus</name>
    <dbReference type="NCBI Taxonomy" id="35708"/>
    <lineage>
        <taxon>Eukaryota</taxon>
        <taxon>Viridiplantae</taxon>
        <taxon>Streptophyta</taxon>
        <taxon>Embryophyta</taxon>
        <taxon>Tracheophyta</taxon>
        <taxon>Spermatophyta</taxon>
        <taxon>Magnoliopsida</taxon>
        <taxon>Liliopsida</taxon>
        <taxon>Poales</taxon>
        <taxon>Poaceae</taxon>
        <taxon>PACMAD clade</taxon>
        <taxon>Arundinoideae</taxon>
        <taxon>Arundineae</taxon>
        <taxon>Arundo</taxon>
    </lineage>
</organism>
<reference evidence="1" key="1">
    <citation type="submission" date="2014-09" db="EMBL/GenBank/DDBJ databases">
        <authorList>
            <person name="Magalhaes I.L.F."/>
            <person name="Oliveira U."/>
            <person name="Santos F.R."/>
            <person name="Vidigal T.H.D.A."/>
            <person name="Brescovit A.D."/>
            <person name="Santos A.J."/>
        </authorList>
    </citation>
    <scope>NUCLEOTIDE SEQUENCE</scope>
    <source>
        <tissue evidence="1">Shoot tissue taken approximately 20 cm above the soil surface</tissue>
    </source>
</reference>
<dbReference type="EMBL" id="GBRH01182613">
    <property type="protein sequence ID" value="JAE15283.1"/>
    <property type="molecule type" value="Transcribed_RNA"/>
</dbReference>
<accession>A0A0A9G3P4</accession>
<proteinExistence type="predicted"/>
<sequence>MMHLQDRTTGSWTNYVALTPLVSPEAFFQNSIAYFGITISSSPCSALSSA</sequence>
<evidence type="ECO:0000313" key="1">
    <source>
        <dbReference type="EMBL" id="JAE15283.1"/>
    </source>
</evidence>
<reference evidence="1" key="2">
    <citation type="journal article" date="2015" name="Data Brief">
        <title>Shoot transcriptome of the giant reed, Arundo donax.</title>
        <authorList>
            <person name="Barrero R.A."/>
            <person name="Guerrero F.D."/>
            <person name="Moolhuijzen P."/>
            <person name="Goolsby J.A."/>
            <person name="Tidwell J."/>
            <person name="Bellgard S.E."/>
            <person name="Bellgard M.I."/>
        </authorList>
    </citation>
    <scope>NUCLEOTIDE SEQUENCE</scope>
    <source>
        <tissue evidence="1">Shoot tissue taken approximately 20 cm above the soil surface</tissue>
    </source>
</reference>
<dbReference type="AlphaFoldDB" id="A0A0A9G3P4"/>